<proteinExistence type="predicted"/>
<name>A0A409YED0_9AGAR</name>
<dbReference type="STRING" id="181874.A0A409YED0"/>
<reference evidence="1 2" key="1">
    <citation type="journal article" date="2018" name="Evol. Lett.">
        <title>Horizontal gene cluster transfer increased hallucinogenic mushroom diversity.</title>
        <authorList>
            <person name="Reynolds H.T."/>
            <person name="Vijayakumar V."/>
            <person name="Gluck-Thaler E."/>
            <person name="Korotkin H.B."/>
            <person name="Matheny P.B."/>
            <person name="Slot J.C."/>
        </authorList>
    </citation>
    <scope>NUCLEOTIDE SEQUENCE [LARGE SCALE GENOMIC DNA]</scope>
    <source>
        <strain evidence="1 2">2629</strain>
    </source>
</reference>
<dbReference type="SUPFAM" id="SSF53067">
    <property type="entry name" value="Actin-like ATPase domain"/>
    <property type="match status" value="2"/>
</dbReference>
<dbReference type="Gene3D" id="3.30.420.40">
    <property type="match status" value="1"/>
</dbReference>
<dbReference type="InterPro" id="IPR043129">
    <property type="entry name" value="ATPase_NBD"/>
</dbReference>
<organism evidence="1 2">
    <name type="scientific">Panaeolus cyanescens</name>
    <dbReference type="NCBI Taxonomy" id="181874"/>
    <lineage>
        <taxon>Eukaryota</taxon>
        <taxon>Fungi</taxon>
        <taxon>Dikarya</taxon>
        <taxon>Basidiomycota</taxon>
        <taxon>Agaricomycotina</taxon>
        <taxon>Agaricomycetes</taxon>
        <taxon>Agaricomycetidae</taxon>
        <taxon>Agaricales</taxon>
        <taxon>Agaricineae</taxon>
        <taxon>Galeropsidaceae</taxon>
        <taxon>Panaeolus</taxon>
    </lineage>
</organism>
<gene>
    <name evidence="1" type="ORF">CVT24_006217</name>
</gene>
<dbReference type="EMBL" id="NHTK01001251">
    <property type="protein sequence ID" value="PPR01379.1"/>
    <property type="molecule type" value="Genomic_DNA"/>
</dbReference>
<protein>
    <submittedName>
        <fullName evidence="1">Uncharacterized protein</fullName>
    </submittedName>
</protein>
<dbReference type="Proteomes" id="UP000284842">
    <property type="component" value="Unassembled WGS sequence"/>
</dbReference>
<evidence type="ECO:0000313" key="1">
    <source>
        <dbReference type="EMBL" id="PPR01379.1"/>
    </source>
</evidence>
<dbReference type="OrthoDB" id="2963168at2759"/>
<evidence type="ECO:0000313" key="2">
    <source>
        <dbReference type="Proteomes" id="UP000284842"/>
    </source>
</evidence>
<dbReference type="InParanoid" id="A0A409YED0"/>
<dbReference type="PANTHER" id="PTHR14187">
    <property type="entry name" value="ALPHA KINASE/ELONGATION FACTOR 2 KINASE"/>
    <property type="match status" value="1"/>
</dbReference>
<accession>A0A409YED0</accession>
<dbReference type="CDD" id="cd10170">
    <property type="entry name" value="ASKHA_NBD_HSP70"/>
    <property type="match status" value="1"/>
</dbReference>
<comment type="caution">
    <text evidence="1">The sequence shown here is derived from an EMBL/GenBank/DDBJ whole genome shotgun (WGS) entry which is preliminary data.</text>
</comment>
<dbReference type="AlphaFoldDB" id="A0A409YED0"/>
<sequence length="598" mass="66926">MTAPTRSPYQGLQRKLVLAFDIGTTYSGISFSILDPGIVPEITPVTRFPAQEYVSGTSKIPTLVYYDRTGKVRAVGAEAMREGIYEVAEEEKWVKAEWFKLHLRSKVGAGRGVTSEIPPLPLNKTVNEVFADFLRYLLECASAYIQSTNANGADLWASVENQIDFVLSHPNGWEGAQQSEMRTAAVMAGLIPDNPAGHARLTFVTEGEASLHFSIQNGLPSGAMKNGDGVVIVDAGGGTIDISAYSKTMGAGKDTFEEIAAPQCHFHGSVFVSIHARLYLEQYLARSKFIDDLEHIVRQFDKTTKLRFMDSTEMQYVQFGSARDNDQQYNIRFGQLKLQGADVAAFFEPSIECITKAVLSMAQKKSSHKPICHVVLVGGFSENDWLFEKVHSALTPAGLNILRPGRHVNKSVTDGAISYYLDHFVSTRVSKFTYGEFIYILFDPTLDDHQIRENNVVTLPSGEKRVRDSFDVILPKNTQVSEVTEFRRARFCEAESREDFKSLSVSVWCYRGTILEPKWADVDTKNYAEFCKFEFDASDLPLQLRTGPGGGRNYYRVDYESVLLFGLTELKAFIAWKENGIEKRSVAKIFYHAEITNE</sequence>
<dbReference type="PANTHER" id="PTHR14187:SF5">
    <property type="entry name" value="HEAT SHOCK 70 KDA PROTEIN 12A"/>
    <property type="match status" value="1"/>
</dbReference>
<keyword evidence="2" id="KW-1185">Reference proteome</keyword>